<dbReference type="SUPFAM" id="SSF53850">
    <property type="entry name" value="Periplasmic binding protein-like II"/>
    <property type="match status" value="1"/>
</dbReference>
<feature type="signal peptide" evidence="1">
    <location>
        <begin position="1"/>
        <end position="23"/>
    </location>
</feature>
<evidence type="ECO:0000313" key="3">
    <source>
        <dbReference type="Proteomes" id="UP000194450"/>
    </source>
</evidence>
<organism evidence="2 3">
    <name type="scientific">Pseudidiomarina planktonica</name>
    <dbReference type="NCBI Taxonomy" id="1323738"/>
    <lineage>
        <taxon>Bacteria</taxon>
        <taxon>Pseudomonadati</taxon>
        <taxon>Pseudomonadota</taxon>
        <taxon>Gammaproteobacteria</taxon>
        <taxon>Alteromonadales</taxon>
        <taxon>Idiomarinaceae</taxon>
        <taxon>Pseudidiomarina</taxon>
    </lineage>
</organism>
<protein>
    <recommendedName>
        <fullName evidence="4">Solute-binding protein family 3/N-terminal domain-containing protein</fullName>
    </recommendedName>
</protein>
<keyword evidence="1" id="KW-0732">Signal</keyword>
<proteinExistence type="predicted"/>
<evidence type="ECO:0000313" key="2">
    <source>
        <dbReference type="EMBL" id="SMQ67145.1"/>
    </source>
</evidence>
<accession>A0A1Y6EWT6</accession>
<name>A0A1Y6EWT6_9GAMM</name>
<keyword evidence="3" id="KW-1185">Reference proteome</keyword>
<dbReference type="Proteomes" id="UP000194450">
    <property type="component" value="Unassembled WGS sequence"/>
</dbReference>
<sequence>MANRWLLLITFFIALQHTSAAHASEQDIHWLIGMHSDESAADKFHHISVNKLTADLVIQQLPGFRIQERVINASRMLQLMADDPNACAEKTLKTSSREEFMLYSDLPQVIFPGLRVYMRADDKRFPQQQSQQLAQLLRQQQDIRIGLMEGRSYGEALDRVLAMPEVQPQIWRHSSLDSSFALIDMLLAGRIDMFISSPIPVNIFAQRHQRQLDLVSFVPQEAPLKLLGYFVCAKSAFGKKAMKEINKEHAIAVQQRSYLNAHLQHLDSSLHAEFIQLYNQIYRTNFSAD</sequence>
<evidence type="ECO:0008006" key="4">
    <source>
        <dbReference type="Google" id="ProtNLM"/>
    </source>
</evidence>
<dbReference type="AlphaFoldDB" id="A0A1Y6EWT6"/>
<reference evidence="3" key="1">
    <citation type="submission" date="2017-04" db="EMBL/GenBank/DDBJ databases">
        <authorList>
            <person name="Varghese N."/>
            <person name="Submissions S."/>
        </authorList>
    </citation>
    <scope>NUCLEOTIDE SEQUENCE [LARGE SCALE GENOMIC DNA]</scope>
</reference>
<evidence type="ECO:0000256" key="1">
    <source>
        <dbReference type="SAM" id="SignalP"/>
    </source>
</evidence>
<feature type="chain" id="PRO_5012667127" description="Solute-binding protein family 3/N-terminal domain-containing protein" evidence="1">
    <location>
        <begin position="24"/>
        <end position="289"/>
    </location>
</feature>
<dbReference type="EMBL" id="FXWH01000001">
    <property type="protein sequence ID" value="SMQ67145.1"/>
    <property type="molecule type" value="Genomic_DNA"/>
</dbReference>
<gene>
    <name evidence="2" type="ORF">SAMN06297229_1592</name>
</gene>
<dbReference type="OrthoDB" id="5764299at2"/>
<dbReference type="RefSeq" id="WP_086434640.1">
    <property type="nucleotide sequence ID" value="NZ_FXWH01000001.1"/>
</dbReference>